<dbReference type="CDD" id="cd18506">
    <property type="entry name" value="BACK2_LZTR1"/>
    <property type="match status" value="1"/>
</dbReference>
<dbReference type="PROSITE" id="PS50097">
    <property type="entry name" value="BTB"/>
    <property type="match status" value="2"/>
</dbReference>
<dbReference type="SUPFAM" id="SSF117281">
    <property type="entry name" value="Kelch motif"/>
    <property type="match status" value="1"/>
</dbReference>
<reference evidence="4" key="1">
    <citation type="submission" date="2025-08" db="UniProtKB">
        <authorList>
            <consortium name="Ensembl"/>
        </authorList>
    </citation>
    <scope>IDENTIFICATION</scope>
</reference>
<dbReference type="FunFam" id="3.30.710.10:FF:000024">
    <property type="entry name" value="Leucine-zipper-like transcriptional regulator 1"/>
    <property type="match status" value="1"/>
</dbReference>
<keyword evidence="1" id="KW-0880">Kelch repeat</keyword>
<accession>A0A8C5SJN4</accession>
<evidence type="ECO:0000256" key="1">
    <source>
        <dbReference type="ARBA" id="ARBA00022441"/>
    </source>
</evidence>
<sequence>MAAAANTGGRSKVAPSVDFDHSCSDSVEYLTLNFGPFETVHRWRRLPPCDEFVGARRSKHTVVAYRDAIYVFGGDNGKTMLNDLLRFDVKDCSWCRAFTTGTPPAPRYHHSAVVYGSSMFVFGGYTGDIYSNSNLKNKNDLFEYKLATGQWTEWKIEGRLPVARSAHGATVYSDKLWIFAGYDGNARLNDMWTINLQDRDLTCWEEIKQTGEIPPSCCNFPVAVCKERMFVFSGQSGAKITNNLFQFEFKEKIWTRIPTEHLLRGSPPPPQRRYGHTMVAFDRHLYVFGGAADNTLPNELHCYDVDSQTWEVIQPSPDSEEERNSINISSINALPTGRLFHAAAVICDAMYIFGGTVDNNIRSGEMYRFQFSCYPKCTLHDDYGRLWENRQFSDLEFVLGEKEERVRGHAAIVTARCKWLRKKITQAKERLKQVSEEGQEVPQKEMAGNNVKMGRLQPLLEVTIREAEAQPFEVLMQFLYTDKIKYPRKGHVQDVLLIMDVYKLALNFKLSRLEQLCVQYIEASVDLQNVLVVCENANKLQLDQLKEHCLNFVVKESHFNQVIMMKEFEHLSSSLIVEIVRRKQQPPLRTHSDQPLDIGTSLIQDMKAYLEGAGLEFCDIILLLDGHPRPAHKAILAARSSYFEAMFRSFMPEDGQVNISIGEMVPSKQAFESMLRYIYYGEVNMPPEDSLYLFAAPYYYGFYNNRLQAYCKQNLEMNVTVENVLQILEAADRTQALDMKRHCLYIIVHQFTKVSKLPNLRSLSQPLLLDIIESLANHISDKQCAELGADI</sequence>
<dbReference type="PANTHER" id="PTHR46376:SF1">
    <property type="entry name" value="LEUCINE-ZIPPER-LIKE TRANSCRIPTIONAL REGULATOR 1"/>
    <property type="match status" value="1"/>
</dbReference>
<evidence type="ECO:0000313" key="5">
    <source>
        <dbReference type="Proteomes" id="UP000694406"/>
    </source>
</evidence>
<dbReference type="InterPro" id="IPR000210">
    <property type="entry name" value="BTB/POZ_dom"/>
</dbReference>
<dbReference type="Pfam" id="PF01344">
    <property type="entry name" value="Kelch_1"/>
    <property type="match status" value="1"/>
</dbReference>
<dbReference type="CDD" id="cd18309">
    <property type="entry name" value="BTB2_POZ_LZTR1"/>
    <property type="match status" value="1"/>
</dbReference>
<dbReference type="GeneTree" id="ENSGT00940000158190"/>
<dbReference type="Pfam" id="PF00651">
    <property type="entry name" value="BTB"/>
    <property type="match status" value="2"/>
</dbReference>
<dbReference type="InterPro" id="IPR011333">
    <property type="entry name" value="SKP1/BTB/POZ_sf"/>
</dbReference>
<dbReference type="Pfam" id="PF24681">
    <property type="entry name" value="Kelch_KLHDC2_KLHL20_DRC7"/>
    <property type="match status" value="1"/>
</dbReference>
<dbReference type="FunFam" id="2.120.10.80:FF:000065">
    <property type="entry name" value="Leucine-zipper-like transcription regulator 1"/>
    <property type="match status" value="1"/>
</dbReference>
<proteinExistence type="predicted"/>
<evidence type="ECO:0000259" key="3">
    <source>
        <dbReference type="PROSITE" id="PS50097"/>
    </source>
</evidence>
<organism evidence="4 5">
    <name type="scientific">Laticauda laticaudata</name>
    <name type="common">Blue-ringed sea krait</name>
    <name type="synonym">Blue-lipped sea krait</name>
    <dbReference type="NCBI Taxonomy" id="8630"/>
    <lineage>
        <taxon>Eukaryota</taxon>
        <taxon>Metazoa</taxon>
        <taxon>Chordata</taxon>
        <taxon>Craniata</taxon>
        <taxon>Vertebrata</taxon>
        <taxon>Euteleostomi</taxon>
        <taxon>Lepidosauria</taxon>
        <taxon>Squamata</taxon>
        <taxon>Bifurcata</taxon>
        <taxon>Unidentata</taxon>
        <taxon>Episquamata</taxon>
        <taxon>Toxicofera</taxon>
        <taxon>Serpentes</taxon>
        <taxon>Colubroidea</taxon>
        <taxon>Elapidae</taxon>
        <taxon>Laticaudinae</taxon>
        <taxon>Laticauda</taxon>
    </lineage>
</organism>
<gene>
    <name evidence="4" type="primary">LZTR1</name>
</gene>
<dbReference type="Ensembl" id="ENSLLTT00000020302.1">
    <property type="protein sequence ID" value="ENSLLTP00000019580.1"/>
    <property type="gene ID" value="ENSLLTG00000012017.1"/>
</dbReference>
<dbReference type="Proteomes" id="UP000694406">
    <property type="component" value="Unplaced"/>
</dbReference>
<dbReference type="InterPro" id="IPR015915">
    <property type="entry name" value="Kelch-typ_b-propeller"/>
</dbReference>
<dbReference type="Gene3D" id="3.30.710.10">
    <property type="entry name" value="Potassium Channel Kv1.1, Chain A"/>
    <property type="match status" value="2"/>
</dbReference>
<dbReference type="SUPFAM" id="SSF54695">
    <property type="entry name" value="POZ domain"/>
    <property type="match status" value="2"/>
</dbReference>
<feature type="domain" description="BTB" evidence="3">
    <location>
        <begin position="618"/>
        <end position="687"/>
    </location>
</feature>
<dbReference type="PANTHER" id="PTHR46376">
    <property type="entry name" value="LEUCINE-ZIPPER-LIKE TRANSCRIPTIONAL REGULATOR 1"/>
    <property type="match status" value="1"/>
</dbReference>
<reference evidence="4" key="2">
    <citation type="submission" date="2025-09" db="UniProtKB">
        <authorList>
            <consortium name="Ensembl"/>
        </authorList>
    </citation>
    <scope>IDENTIFICATION</scope>
</reference>
<evidence type="ECO:0000313" key="4">
    <source>
        <dbReference type="Ensembl" id="ENSLLTP00000019580.1"/>
    </source>
</evidence>
<dbReference type="FunFam" id="3.30.710.10:FF:000049">
    <property type="entry name" value="leucine-zipper-like transcriptional regulator 1 isoform X1"/>
    <property type="match status" value="1"/>
</dbReference>
<dbReference type="CDD" id="cd18505">
    <property type="entry name" value="BACK1_LZTR1"/>
    <property type="match status" value="1"/>
</dbReference>
<dbReference type="Gene3D" id="2.120.10.80">
    <property type="entry name" value="Kelch-type beta propeller"/>
    <property type="match status" value="2"/>
</dbReference>
<dbReference type="SMART" id="SM00225">
    <property type="entry name" value="BTB"/>
    <property type="match status" value="2"/>
</dbReference>
<keyword evidence="5" id="KW-1185">Reference proteome</keyword>
<keyword evidence="2" id="KW-0677">Repeat</keyword>
<protein>
    <submittedName>
        <fullName evidence="4">Leucine zipper like post translational regulator 1</fullName>
    </submittedName>
</protein>
<name>A0A8C5SJN4_LATLA</name>
<evidence type="ECO:0000256" key="2">
    <source>
        <dbReference type="ARBA" id="ARBA00022737"/>
    </source>
</evidence>
<dbReference type="InterPro" id="IPR006652">
    <property type="entry name" value="Kelch_1"/>
</dbReference>
<dbReference type="GO" id="GO:0005794">
    <property type="term" value="C:Golgi apparatus"/>
    <property type="evidence" value="ECO:0007669"/>
    <property type="project" value="TreeGrafter"/>
</dbReference>
<feature type="domain" description="BTB" evidence="3">
    <location>
        <begin position="393"/>
        <end position="488"/>
    </location>
</feature>
<dbReference type="FunFam" id="2.120.10.80:FF:000054">
    <property type="entry name" value="Leucine-zipper-like transcription regulator 1"/>
    <property type="match status" value="1"/>
</dbReference>
<dbReference type="CDD" id="cd18308">
    <property type="entry name" value="BTB1_POZ_LZTR1"/>
    <property type="match status" value="1"/>
</dbReference>
<dbReference type="InterPro" id="IPR051568">
    <property type="entry name" value="LZTR1/Attractin"/>
</dbReference>
<dbReference type="AlphaFoldDB" id="A0A8C5SJN4"/>